<dbReference type="Pfam" id="PF00067">
    <property type="entry name" value="p450"/>
    <property type="match status" value="1"/>
</dbReference>
<dbReference type="PRINTS" id="PR00385">
    <property type="entry name" value="P450"/>
</dbReference>
<dbReference type="EMBL" id="JAPCID010000076">
    <property type="protein sequence ID" value="MDA0142157.1"/>
    <property type="molecule type" value="Genomic_DNA"/>
</dbReference>
<dbReference type="Gene3D" id="1.10.630.10">
    <property type="entry name" value="Cytochrome P450"/>
    <property type="match status" value="1"/>
</dbReference>
<keyword evidence="2" id="KW-0503">Monooxygenase</keyword>
<sequence>MAVAAQELELPGFEYLNPELKGERFHAELKALREQGWLASMPLGFVVLDREGGEFFLRSRSFTFPGLKIAEIFGIDDGPLAEEIRRNILHINGADHSRLRGLVNPAFTPRAVERWRPFMRETITALFEAARPGDDLVEALAKPYPSRVIATLMGAPVADADRLWTWSNLIQRQFGMTVAEERPQIERAVTEFSAYTEALMREKRAHPGDDLVSGLLDRAEDVELLHLVLNVLVGGVDTTQAQLAHALNLFAAHPDQWQRLGDDPDLAPQAVEEVVRFEPITPFTARIAMEDVVFRDVLFPKDTIVLVCAHSGNRDGVGDTFDITREPKRLLTFGAGPHYCLGVNLAKAELQQALAHLAPRMRGLELVAEPVYGTIDGIYGLDELRATWR</sequence>
<keyword evidence="2" id="KW-0560">Oxidoreductase</keyword>
<reference evidence="3" key="1">
    <citation type="submission" date="2022-10" db="EMBL/GenBank/DDBJ databases">
        <title>The WGS of Solirubrobacter sp. CPCC 204708.</title>
        <authorList>
            <person name="Jiang Z."/>
        </authorList>
    </citation>
    <scope>NUCLEOTIDE SEQUENCE</scope>
    <source>
        <strain evidence="3">CPCC 204708</strain>
    </source>
</reference>
<accession>A0ABT4RUJ6</accession>
<dbReference type="InterPro" id="IPR002397">
    <property type="entry name" value="Cyt_P450_B"/>
</dbReference>
<comment type="similarity">
    <text evidence="1 2">Belongs to the cytochrome P450 family.</text>
</comment>
<evidence type="ECO:0000256" key="2">
    <source>
        <dbReference type="RuleBase" id="RU000461"/>
    </source>
</evidence>
<keyword evidence="4" id="KW-1185">Reference proteome</keyword>
<dbReference type="RefSeq" id="WP_202954076.1">
    <property type="nucleotide sequence ID" value="NZ_JAPCID010000076.1"/>
</dbReference>
<keyword evidence="2" id="KW-0408">Iron</keyword>
<evidence type="ECO:0000256" key="1">
    <source>
        <dbReference type="ARBA" id="ARBA00010617"/>
    </source>
</evidence>
<dbReference type="InterPro" id="IPR036396">
    <property type="entry name" value="Cyt_P450_sf"/>
</dbReference>
<dbReference type="SUPFAM" id="SSF48264">
    <property type="entry name" value="Cytochrome P450"/>
    <property type="match status" value="1"/>
</dbReference>
<dbReference type="PANTHER" id="PTHR46696">
    <property type="entry name" value="P450, PUTATIVE (EUROFUNG)-RELATED"/>
    <property type="match status" value="1"/>
</dbReference>
<dbReference type="InterPro" id="IPR017972">
    <property type="entry name" value="Cyt_P450_CS"/>
</dbReference>
<comment type="caution">
    <text evidence="3">The sequence shown here is derived from an EMBL/GenBank/DDBJ whole genome shotgun (WGS) entry which is preliminary data.</text>
</comment>
<evidence type="ECO:0000313" key="4">
    <source>
        <dbReference type="Proteomes" id="UP001147700"/>
    </source>
</evidence>
<organism evidence="3 4">
    <name type="scientific">Solirubrobacter deserti</name>
    <dbReference type="NCBI Taxonomy" id="2282478"/>
    <lineage>
        <taxon>Bacteria</taxon>
        <taxon>Bacillati</taxon>
        <taxon>Actinomycetota</taxon>
        <taxon>Thermoleophilia</taxon>
        <taxon>Solirubrobacterales</taxon>
        <taxon>Solirubrobacteraceae</taxon>
        <taxon>Solirubrobacter</taxon>
    </lineage>
</organism>
<dbReference type="PRINTS" id="PR00359">
    <property type="entry name" value="BP450"/>
</dbReference>
<dbReference type="PROSITE" id="PS00086">
    <property type="entry name" value="CYTOCHROME_P450"/>
    <property type="match status" value="1"/>
</dbReference>
<evidence type="ECO:0000313" key="3">
    <source>
        <dbReference type="EMBL" id="MDA0142157.1"/>
    </source>
</evidence>
<dbReference type="InterPro" id="IPR001128">
    <property type="entry name" value="Cyt_P450"/>
</dbReference>
<protein>
    <submittedName>
        <fullName evidence="3">Cytochrome P450</fullName>
    </submittedName>
</protein>
<proteinExistence type="inferred from homology"/>
<dbReference type="PANTHER" id="PTHR46696:SF6">
    <property type="entry name" value="P450, PUTATIVE (EUROFUNG)-RELATED"/>
    <property type="match status" value="1"/>
</dbReference>
<dbReference type="Proteomes" id="UP001147700">
    <property type="component" value="Unassembled WGS sequence"/>
</dbReference>
<keyword evidence="2" id="KW-0349">Heme</keyword>
<keyword evidence="2" id="KW-0479">Metal-binding</keyword>
<gene>
    <name evidence="3" type="ORF">OJ962_32030</name>
</gene>
<name>A0ABT4RUJ6_9ACTN</name>